<dbReference type="EMBL" id="BAABME010000972">
    <property type="protein sequence ID" value="GAA0146708.1"/>
    <property type="molecule type" value="Genomic_DNA"/>
</dbReference>
<protein>
    <recommendedName>
        <fullName evidence="2">Myb/SANT-like domain-containing protein</fullName>
    </recommendedName>
</protein>
<sequence>MNGEAEQQKQDRHRTRWTASLDKIFADLVVAHIQQGNRPNDAFDKKTWNLIRNEFNSLTNSNFNNNQLRKHLDVLRIRYNNLKSAPGQNDNSLDDPCYIGFDLWEDIGAQSRPEVSKMKECPIYDQLCTIFGGSGAEGRYAQSSHYRGLENPGVTDPSCPESGNPCPETPSSSKHVQLDVARIFADRKRKRALEESSPGQGSEAQEIGDAMANALLDMIASSRLMTAENLQSDNYYSISNCIRALDEMEGIDDSLYYSALDLFEDANIREVFLSLSNNLIRMSWLQGKCPTILPLTYRLGEPFPLLQ</sequence>
<feature type="region of interest" description="Disordered" evidence="1">
    <location>
        <begin position="147"/>
        <end position="174"/>
    </location>
</feature>
<dbReference type="Pfam" id="PF12776">
    <property type="entry name" value="Myb_DNA-bind_3"/>
    <property type="match status" value="1"/>
</dbReference>
<evidence type="ECO:0000256" key="1">
    <source>
        <dbReference type="SAM" id="MobiDB-lite"/>
    </source>
</evidence>
<dbReference type="InterPro" id="IPR024752">
    <property type="entry name" value="Myb/SANT-like_dom"/>
</dbReference>
<comment type="caution">
    <text evidence="3">The sequence shown here is derived from an EMBL/GenBank/DDBJ whole genome shotgun (WGS) entry which is preliminary data.</text>
</comment>
<evidence type="ECO:0000259" key="2">
    <source>
        <dbReference type="Pfam" id="PF12776"/>
    </source>
</evidence>
<dbReference type="Proteomes" id="UP001454036">
    <property type="component" value="Unassembled WGS sequence"/>
</dbReference>
<evidence type="ECO:0000313" key="3">
    <source>
        <dbReference type="EMBL" id="GAA0146708.1"/>
    </source>
</evidence>
<dbReference type="PANTHER" id="PTHR47584">
    <property type="match status" value="1"/>
</dbReference>
<dbReference type="AlphaFoldDB" id="A0AAV3P648"/>
<dbReference type="PANTHER" id="PTHR47584:SF2">
    <property type="entry name" value="L10-INTERACTING MYB DOMAIN-CONTAINING PROTEIN-LIKE"/>
    <property type="match status" value="1"/>
</dbReference>
<name>A0AAV3P648_LITER</name>
<reference evidence="3 4" key="1">
    <citation type="submission" date="2024-01" db="EMBL/GenBank/DDBJ databases">
        <title>The complete chloroplast genome sequence of Lithospermum erythrorhizon: insights into the phylogenetic relationship among Boraginaceae species and the maternal lineages of purple gromwells.</title>
        <authorList>
            <person name="Okada T."/>
            <person name="Watanabe K."/>
        </authorList>
    </citation>
    <scope>NUCLEOTIDE SEQUENCE [LARGE SCALE GENOMIC DNA]</scope>
</reference>
<dbReference type="InterPro" id="IPR045026">
    <property type="entry name" value="LIMYB"/>
</dbReference>
<organism evidence="3 4">
    <name type="scientific">Lithospermum erythrorhizon</name>
    <name type="common">Purple gromwell</name>
    <name type="synonym">Lithospermum officinale var. erythrorhizon</name>
    <dbReference type="NCBI Taxonomy" id="34254"/>
    <lineage>
        <taxon>Eukaryota</taxon>
        <taxon>Viridiplantae</taxon>
        <taxon>Streptophyta</taxon>
        <taxon>Embryophyta</taxon>
        <taxon>Tracheophyta</taxon>
        <taxon>Spermatophyta</taxon>
        <taxon>Magnoliopsida</taxon>
        <taxon>eudicotyledons</taxon>
        <taxon>Gunneridae</taxon>
        <taxon>Pentapetalae</taxon>
        <taxon>asterids</taxon>
        <taxon>lamiids</taxon>
        <taxon>Boraginales</taxon>
        <taxon>Boraginaceae</taxon>
        <taxon>Boraginoideae</taxon>
        <taxon>Lithospermeae</taxon>
        <taxon>Lithospermum</taxon>
    </lineage>
</organism>
<keyword evidence="4" id="KW-1185">Reference proteome</keyword>
<feature type="domain" description="Myb/SANT-like" evidence="2">
    <location>
        <begin position="16"/>
        <end position="88"/>
    </location>
</feature>
<accession>A0AAV3P648</accession>
<proteinExistence type="predicted"/>
<gene>
    <name evidence="3" type="ORF">LIER_06598</name>
</gene>
<evidence type="ECO:0000313" key="4">
    <source>
        <dbReference type="Proteomes" id="UP001454036"/>
    </source>
</evidence>